<protein>
    <submittedName>
        <fullName evidence="1">Uncharacterized protein</fullName>
    </submittedName>
</protein>
<accession>A0A9Q6ELJ9</accession>
<dbReference type="AlphaFoldDB" id="A0A9Q6ELJ9"/>
<comment type="caution">
    <text evidence="1">The sequence shown here is derived from an EMBL/GenBank/DDBJ whole genome shotgun (WGS) entry which is preliminary data.</text>
</comment>
<name>A0A9Q6ELJ9_NOSLI</name>
<dbReference type="Proteomes" id="UP000222310">
    <property type="component" value="Unassembled WGS sequence"/>
</dbReference>
<proteinExistence type="predicted"/>
<gene>
    <name evidence="1" type="ORF">VF08_11275</name>
</gene>
<dbReference type="EMBL" id="LAHD01000026">
    <property type="protein sequence ID" value="PHK04391.1"/>
    <property type="molecule type" value="Genomic_DNA"/>
</dbReference>
<organism evidence="1 2">
    <name type="scientific">Nostoc linckia z8</name>
    <dbReference type="NCBI Taxonomy" id="1628746"/>
    <lineage>
        <taxon>Bacteria</taxon>
        <taxon>Bacillati</taxon>
        <taxon>Cyanobacteriota</taxon>
        <taxon>Cyanophyceae</taxon>
        <taxon>Nostocales</taxon>
        <taxon>Nostocaceae</taxon>
        <taxon>Nostoc</taxon>
    </lineage>
</organism>
<sequence length="84" mass="9253">MVQVTLLGLALSRAVLPVKGYFLVAIGFGTVDRYEILRPLNCVYSGQKAFAPLAIKVEKHAVAQLVEPILLIIFARKTQSKVEK</sequence>
<reference evidence="1 2" key="1">
    <citation type="submission" date="2015-02" db="EMBL/GenBank/DDBJ databases">
        <title>Nostoc linckia genome annotation.</title>
        <authorList>
            <person name="Zhou Z."/>
        </authorList>
    </citation>
    <scope>NUCLEOTIDE SEQUENCE [LARGE SCALE GENOMIC DNA]</scope>
    <source>
        <strain evidence="2">z8</strain>
    </source>
</reference>
<evidence type="ECO:0000313" key="1">
    <source>
        <dbReference type="EMBL" id="PHK04391.1"/>
    </source>
</evidence>
<evidence type="ECO:0000313" key="2">
    <source>
        <dbReference type="Proteomes" id="UP000222310"/>
    </source>
</evidence>